<dbReference type="PANTHER" id="PTHR37423">
    <property type="entry name" value="SOLUBLE LYTIC MUREIN TRANSGLYCOSYLASE-RELATED"/>
    <property type="match status" value="1"/>
</dbReference>
<evidence type="ECO:0000313" key="4">
    <source>
        <dbReference type="EMBL" id="QDG52719.1"/>
    </source>
</evidence>
<dbReference type="Proteomes" id="UP000315995">
    <property type="component" value="Chromosome"/>
</dbReference>
<dbReference type="Pfam" id="PF13174">
    <property type="entry name" value="TPR_6"/>
    <property type="match status" value="1"/>
</dbReference>
<dbReference type="SUPFAM" id="SSF48452">
    <property type="entry name" value="TPR-like"/>
    <property type="match status" value="1"/>
</dbReference>
<dbReference type="Gene3D" id="1.10.530.10">
    <property type="match status" value="1"/>
</dbReference>
<dbReference type="SUPFAM" id="SSF53955">
    <property type="entry name" value="Lysozyme-like"/>
    <property type="match status" value="1"/>
</dbReference>
<comment type="similarity">
    <text evidence="1">Belongs to the transglycosylase Slt family.</text>
</comment>
<evidence type="ECO:0000259" key="3">
    <source>
        <dbReference type="Pfam" id="PF01464"/>
    </source>
</evidence>
<keyword evidence="5" id="KW-1185">Reference proteome</keyword>
<feature type="domain" description="Transglycosylase SLT" evidence="3">
    <location>
        <begin position="638"/>
        <end position="748"/>
    </location>
</feature>
<dbReference type="InterPro" id="IPR023346">
    <property type="entry name" value="Lysozyme-like_dom_sf"/>
</dbReference>
<dbReference type="PROSITE" id="PS51257">
    <property type="entry name" value="PROKAR_LIPOPROTEIN"/>
    <property type="match status" value="1"/>
</dbReference>
<dbReference type="GO" id="GO:0042597">
    <property type="term" value="C:periplasmic space"/>
    <property type="evidence" value="ECO:0007669"/>
    <property type="project" value="InterPro"/>
</dbReference>
<dbReference type="InterPro" id="IPR019734">
    <property type="entry name" value="TPR_rpt"/>
</dbReference>
<dbReference type="Gene3D" id="1.25.40.10">
    <property type="entry name" value="Tetratricopeptide repeat domain"/>
    <property type="match status" value="2"/>
</dbReference>
<evidence type="ECO:0000256" key="2">
    <source>
        <dbReference type="ARBA" id="ARBA00022729"/>
    </source>
</evidence>
<name>A0A4Y6PX55_PERCE</name>
<dbReference type="GO" id="GO:0016020">
    <property type="term" value="C:membrane"/>
    <property type="evidence" value="ECO:0007669"/>
    <property type="project" value="InterPro"/>
</dbReference>
<dbReference type="SUPFAM" id="SSF48435">
    <property type="entry name" value="Bacterial muramidases"/>
    <property type="match status" value="1"/>
</dbReference>
<organism evidence="4 5">
    <name type="scientific">Persicimonas caeni</name>
    <dbReference type="NCBI Taxonomy" id="2292766"/>
    <lineage>
        <taxon>Bacteria</taxon>
        <taxon>Deltaproteobacteria</taxon>
        <taxon>Bradymonadales</taxon>
        <taxon>Bradymonadaceae</taxon>
        <taxon>Persicimonas</taxon>
    </lineage>
</organism>
<dbReference type="Pfam" id="PF01464">
    <property type="entry name" value="SLT"/>
    <property type="match status" value="1"/>
</dbReference>
<dbReference type="EMBL" id="CP041186">
    <property type="protein sequence ID" value="QDG52719.1"/>
    <property type="molecule type" value="Genomic_DNA"/>
</dbReference>
<dbReference type="InterPro" id="IPR008939">
    <property type="entry name" value="Lytic_TGlycosylase_superhlx_U"/>
</dbReference>
<gene>
    <name evidence="4" type="ORF">FIV42_18830</name>
</gene>
<dbReference type="InterPro" id="IPR011990">
    <property type="entry name" value="TPR-like_helical_dom_sf"/>
</dbReference>
<dbReference type="OrthoDB" id="9781970at2"/>
<dbReference type="AlphaFoldDB" id="A0A4Y6PX55"/>
<dbReference type="GO" id="GO:0004553">
    <property type="term" value="F:hydrolase activity, hydrolyzing O-glycosyl compounds"/>
    <property type="evidence" value="ECO:0007669"/>
    <property type="project" value="InterPro"/>
</dbReference>
<dbReference type="GO" id="GO:0000270">
    <property type="term" value="P:peptidoglycan metabolic process"/>
    <property type="evidence" value="ECO:0007669"/>
    <property type="project" value="InterPro"/>
</dbReference>
<protein>
    <submittedName>
        <fullName evidence="4">Tetratricopeptide repeat protein</fullName>
    </submittedName>
</protein>
<reference evidence="4 5" key="1">
    <citation type="submission" date="2019-06" db="EMBL/GenBank/DDBJ databases">
        <title>Persicimonas caeni gen. nov., sp. nov., a predatory bacterium isolated from solar saltern.</title>
        <authorList>
            <person name="Wang S."/>
        </authorList>
    </citation>
    <scope>NUCLEOTIDE SEQUENCE [LARGE SCALE GENOMIC DNA]</scope>
    <source>
        <strain evidence="4 5">YN101</strain>
    </source>
</reference>
<dbReference type="GO" id="GO:0008933">
    <property type="term" value="F:peptidoglycan lytic transglycosylase activity"/>
    <property type="evidence" value="ECO:0007669"/>
    <property type="project" value="InterPro"/>
</dbReference>
<accession>A0A4Y6PX55</accession>
<dbReference type="InterPro" id="IPR000189">
    <property type="entry name" value="Transglyc_AS"/>
</dbReference>
<evidence type="ECO:0000313" key="5">
    <source>
        <dbReference type="Proteomes" id="UP000315995"/>
    </source>
</evidence>
<proteinExistence type="inferred from homology"/>
<dbReference type="PROSITE" id="PS00922">
    <property type="entry name" value="TRANSGLYCOSYLASE"/>
    <property type="match status" value="1"/>
</dbReference>
<dbReference type="CDD" id="cd13401">
    <property type="entry name" value="Slt70-like"/>
    <property type="match status" value="1"/>
</dbReference>
<keyword evidence="2" id="KW-0732">Signal</keyword>
<evidence type="ECO:0000256" key="1">
    <source>
        <dbReference type="ARBA" id="ARBA00007734"/>
    </source>
</evidence>
<sequence length="796" mass="89783">MHNRDIRPHLLGILLLLVITSWAAMACGQESKGASSTLRSAGDEAKFRVISRFPSEKTSAQSPLGDDAKPFVDEAVRDAIAEERYDVALLLVQKKGAEDDPYVDLLEGYLALQADKPKEAFAKLEGLSGKVDRLEDYRLYWLAQSAVAAEKHHKAALSAAQVPHDSLLLGKSLILLANALLETGTSSDTERAIKTLELYLNKYPRGRSAEDARMSLAGAYEKTKQWDAAAKAYLAVLEKHALTESATEAQKRLDAIKKHLSKELKAAVDEPSRAIRMNRYRALFGAHRSKMVIAEVKEELDGLEDDKALRCESLYLIAKSYSKLRQHADGSEWYERIVKECAGTDYVLKALYLGGKGFWNSGERDEARKWFARIWKEFADHSFADDAMYFVARILREEEKSDDARKLLAKQVSSYPTGDMAKDAHWLLVREMFGGEKYKEVVAYVDGLDKTGEDDIYSRGRLHYFRARALEKLKKTDAAKKGYREIAQKYPLSYYAYLAFSRLGYLEESGQKGGRAAASDLCSLQNGKLCTFVEPKRTEAVKLSDGLRNADHFKRGVALLRLGLTDLAEDEFQALRRSHGSAANLWALTFLLNAAEAYRISHDLPRRHIQDWKTVYPKDADDPRWSLAFPTPFRQTVDKYVTERKLPRALVYAIMREESGFNPRIESWANARGLLQLMEATASKIAKKDGLQGFSADKLLEPATNIRLGTGYIAELSEQLDAHPALVIAGYNGGHGNVSRWLEERGDLPLDLWVEDIPYGQTRKYTKRVLASFWTYSWMYGQDRVPRLSFELPESN</sequence>
<dbReference type="RefSeq" id="WP_141199184.1">
    <property type="nucleotide sequence ID" value="NZ_CP041186.1"/>
</dbReference>
<dbReference type="PANTHER" id="PTHR37423:SF5">
    <property type="entry name" value="SOLUBLE LYTIC MUREIN TRANSGLYCOSYLASE"/>
    <property type="match status" value="1"/>
</dbReference>
<accession>A0A5B8Y8K3</accession>
<dbReference type="InterPro" id="IPR008258">
    <property type="entry name" value="Transglycosylase_SLT_dom_1"/>
</dbReference>